<proteinExistence type="inferred from homology"/>
<dbReference type="Proteomes" id="UP001497644">
    <property type="component" value="Chromosome 1"/>
</dbReference>
<evidence type="ECO:0000259" key="3">
    <source>
        <dbReference type="Pfam" id="PF22750"/>
    </source>
</evidence>
<dbReference type="InterPro" id="IPR038211">
    <property type="entry name" value="Ant_venon_allerg_soli_2/4_sf"/>
</dbReference>
<gene>
    <name evidence="4" type="ORF">LPLAT_LOCUS1001</name>
</gene>
<dbReference type="EMBL" id="OZ034824">
    <property type="protein sequence ID" value="CAL1674311.1"/>
    <property type="molecule type" value="Genomic_DNA"/>
</dbReference>
<comment type="similarity">
    <text evidence="1">Belongs to the ant venom allergen 2/4 family.</text>
</comment>
<evidence type="ECO:0000313" key="4">
    <source>
        <dbReference type="EMBL" id="CAL1674311.1"/>
    </source>
</evidence>
<dbReference type="Pfam" id="PF22750">
    <property type="entry name" value="Sol_i_2"/>
    <property type="match status" value="1"/>
</dbReference>
<sequence length="131" mass="14437">MKIVMLIAFILAIVHADKIITGKVFRDHLEECGKVLPKVLGRQKELDIGLIFCATKRVGGIDINNALNRNKVIANCKAICISDPVKAEQCKDICNTCMDEGFKVPGSNFIKTIRAIQCAVSHDLISLIDKE</sequence>
<evidence type="ECO:0000256" key="1">
    <source>
        <dbReference type="ARBA" id="ARBA00009932"/>
    </source>
</evidence>
<keyword evidence="2" id="KW-0732">Signal</keyword>
<accession>A0AAV2N3W6</accession>
<feature type="signal peptide" evidence="2">
    <location>
        <begin position="1"/>
        <end position="16"/>
    </location>
</feature>
<name>A0AAV2N3W6_9HYME</name>
<protein>
    <recommendedName>
        <fullName evidence="3">Ant venom allergen Sol i 2/4 domain-containing protein</fullName>
    </recommendedName>
</protein>
<keyword evidence="5" id="KW-1185">Reference proteome</keyword>
<feature type="domain" description="Ant venom allergen Sol i 2/4" evidence="3">
    <location>
        <begin position="41"/>
        <end position="121"/>
    </location>
</feature>
<reference evidence="4 5" key="1">
    <citation type="submission" date="2024-04" db="EMBL/GenBank/DDBJ databases">
        <authorList>
            <consortium name="Molecular Ecology Group"/>
        </authorList>
    </citation>
    <scope>NUCLEOTIDE SEQUENCE [LARGE SCALE GENOMIC DNA]</scope>
</reference>
<evidence type="ECO:0000313" key="5">
    <source>
        <dbReference type="Proteomes" id="UP001497644"/>
    </source>
</evidence>
<dbReference type="AlphaFoldDB" id="A0AAV2N3W6"/>
<feature type="chain" id="PRO_5043976928" description="Ant venom allergen Sol i 2/4 domain-containing protein" evidence="2">
    <location>
        <begin position="17"/>
        <end position="131"/>
    </location>
</feature>
<organism evidence="4 5">
    <name type="scientific">Lasius platythorax</name>
    <dbReference type="NCBI Taxonomy" id="488582"/>
    <lineage>
        <taxon>Eukaryota</taxon>
        <taxon>Metazoa</taxon>
        <taxon>Ecdysozoa</taxon>
        <taxon>Arthropoda</taxon>
        <taxon>Hexapoda</taxon>
        <taxon>Insecta</taxon>
        <taxon>Pterygota</taxon>
        <taxon>Neoptera</taxon>
        <taxon>Endopterygota</taxon>
        <taxon>Hymenoptera</taxon>
        <taxon>Apocrita</taxon>
        <taxon>Aculeata</taxon>
        <taxon>Formicoidea</taxon>
        <taxon>Formicidae</taxon>
        <taxon>Formicinae</taxon>
        <taxon>Lasius</taxon>
        <taxon>Lasius</taxon>
    </lineage>
</organism>
<dbReference type="InterPro" id="IPR055216">
    <property type="entry name" value="Sol_i_2/4"/>
</dbReference>
<evidence type="ECO:0000256" key="2">
    <source>
        <dbReference type="SAM" id="SignalP"/>
    </source>
</evidence>
<dbReference type="Gene3D" id="1.10.238.190">
    <property type="match status" value="1"/>
</dbReference>